<dbReference type="Pfam" id="PF13467">
    <property type="entry name" value="RHH_4"/>
    <property type="match status" value="1"/>
</dbReference>
<organism evidence="2 3">
    <name type="scientific">Fertoeibacter niger</name>
    <dbReference type="NCBI Taxonomy" id="2656921"/>
    <lineage>
        <taxon>Bacteria</taxon>
        <taxon>Pseudomonadati</taxon>
        <taxon>Pseudomonadota</taxon>
        <taxon>Alphaproteobacteria</taxon>
        <taxon>Rhodobacterales</taxon>
        <taxon>Paracoccaceae</taxon>
        <taxon>Fertoeibacter</taxon>
    </lineage>
</organism>
<protein>
    <submittedName>
        <fullName evidence="2">Ribbon-helix-helix domain-containing protein</fullName>
    </submittedName>
</protein>
<keyword evidence="3" id="KW-1185">Reference proteome</keyword>
<dbReference type="EMBL" id="WHUT02000002">
    <property type="protein sequence ID" value="NUB43559.1"/>
    <property type="molecule type" value="Genomic_DNA"/>
</dbReference>
<gene>
    <name evidence="2" type="ORF">GEU84_004115</name>
</gene>
<feature type="domain" description="Ribbon-helix-helix" evidence="1">
    <location>
        <begin position="5"/>
        <end position="69"/>
    </location>
</feature>
<dbReference type="RefSeq" id="WP_152824371.1">
    <property type="nucleotide sequence ID" value="NZ_WHUT02000002.1"/>
</dbReference>
<dbReference type="AlphaFoldDB" id="A0A8X8GZU3"/>
<sequence>MSSRPVKHSLTLRGHRTSVSLEQAFWQAFRAIAEARGIGLNALAAEIDEGREGDVGLASAIRVHVLRHYQGAAQNAETERQKK</sequence>
<evidence type="ECO:0000259" key="1">
    <source>
        <dbReference type="Pfam" id="PF13467"/>
    </source>
</evidence>
<accession>A0A8X8GZU3</accession>
<reference evidence="2" key="1">
    <citation type="submission" date="2020-05" db="EMBL/GenBank/DDBJ databases">
        <title>Fertoebacter nigrum gen. nov., sp. nov., a new member of the family Rhodobacteraceae.</title>
        <authorList>
            <person name="Szuroczki S."/>
            <person name="Abbaszade G."/>
            <person name="Buni D."/>
            <person name="Schumann P."/>
            <person name="Toth E."/>
        </authorList>
    </citation>
    <scope>NUCLEOTIDE SEQUENCE</scope>
    <source>
        <strain evidence="2">RG-N-1a</strain>
    </source>
</reference>
<dbReference type="Gene3D" id="1.10.3990.20">
    <property type="entry name" value="protein bp1543"/>
    <property type="match status" value="1"/>
</dbReference>
<proteinExistence type="predicted"/>
<evidence type="ECO:0000313" key="3">
    <source>
        <dbReference type="Proteomes" id="UP000484076"/>
    </source>
</evidence>
<dbReference type="Proteomes" id="UP000484076">
    <property type="component" value="Unassembled WGS sequence"/>
</dbReference>
<comment type="caution">
    <text evidence="2">The sequence shown here is derived from an EMBL/GenBank/DDBJ whole genome shotgun (WGS) entry which is preliminary data.</text>
</comment>
<dbReference type="InterPro" id="IPR027373">
    <property type="entry name" value="RHH_dom"/>
</dbReference>
<evidence type="ECO:0000313" key="2">
    <source>
        <dbReference type="EMBL" id="NUB43559.1"/>
    </source>
</evidence>
<name>A0A8X8GZU3_9RHOB</name>
<dbReference type="InterPro" id="IPR038268">
    <property type="entry name" value="RHH_sf"/>
</dbReference>